<dbReference type="Proteomes" id="UP000216446">
    <property type="component" value="Unassembled WGS sequence"/>
</dbReference>
<reference evidence="1 2" key="1">
    <citation type="submission" date="2016-11" db="EMBL/GenBank/DDBJ databases">
        <title>Study of marine rhodopsin-containing bacteria.</title>
        <authorList>
            <person name="Yoshizawa S."/>
            <person name="Kumagai Y."/>
            <person name="Kogure K."/>
        </authorList>
    </citation>
    <scope>NUCLEOTIDE SEQUENCE [LARGE SCALE GENOMIC DNA]</scope>
    <source>
        <strain evidence="1 2">SG-29</strain>
    </source>
</reference>
<evidence type="ECO:0000313" key="2">
    <source>
        <dbReference type="Proteomes" id="UP000216446"/>
    </source>
</evidence>
<dbReference type="InterPro" id="IPR016155">
    <property type="entry name" value="Mopterin_synth/thiamin_S_b"/>
</dbReference>
<dbReference type="PANTHER" id="PTHR34472">
    <property type="entry name" value="SULFUR CARRIER PROTEIN THIS"/>
    <property type="match status" value="1"/>
</dbReference>
<name>A0A259TWV7_9BACT</name>
<dbReference type="InterPro" id="IPR003749">
    <property type="entry name" value="ThiS/MoaD-like"/>
</dbReference>
<comment type="caution">
    <text evidence="1">The sequence shown here is derived from an EMBL/GenBank/DDBJ whole genome shotgun (WGS) entry which is preliminary data.</text>
</comment>
<accession>A0A259TWV7</accession>
<dbReference type="OrthoDB" id="1525151at2"/>
<protein>
    <submittedName>
        <fullName evidence="1">Thiamine biosynthesis protein ThiS</fullName>
    </submittedName>
</protein>
<dbReference type="Gene3D" id="3.10.20.30">
    <property type="match status" value="1"/>
</dbReference>
<dbReference type="Pfam" id="PF02597">
    <property type="entry name" value="ThiS"/>
    <property type="match status" value="1"/>
</dbReference>
<evidence type="ECO:0000313" key="1">
    <source>
        <dbReference type="EMBL" id="OZC02233.1"/>
    </source>
</evidence>
<proteinExistence type="predicted"/>
<dbReference type="EMBL" id="MQWB01000001">
    <property type="protein sequence ID" value="OZC02233.1"/>
    <property type="molecule type" value="Genomic_DNA"/>
</dbReference>
<keyword evidence="2" id="KW-1185">Reference proteome</keyword>
<dbReference type="CDD" id="cd00565">
    <property type="entry name" value="Ubl_ThiS"/>
    <property type="match status" value="1"/>
</dbReference>
<gene>
    <name evidence="1" type="ORF">BSZ36_04060</name>
</gene>
<dbReference type="PANTHER" id="PTHR34472:SF1">
    <property type="entry name" value="SULFUR CARRIER PROTEIN THIS"/>
    <property type="match status" value="1"/>
</dbReference>
<dbReference type="RefSeq" id="WP_094546272.1">
    <property type="nucleotide sequence ID" value="NZ_MQWB01000001.1"/>
</dbReference>
<dbReference type="InterPro" id="IPR010035">
    <property type="entry name" value="Thi_S"/>
</dbReference>
<dbReference type="SUPFAM" id="SSF54285">
    <property type="entry name" value="MoaD/ThiS"/>
    <property type="match status" value="1"/>
</dbReference>
<sequence length="73" mass="7918">MTTRTHTIHVNGEAREVPEGLTLRALLAHLGRDPDQPGVAVAHDDRVVRRALWDETPLAEGSRVEIITASQGG</sequence>
<organism evidence="1 2">
    <name type="scientific">Rubricoccus marinus</name>
    <dbReference type="NCBI Taxonomy" id="716817"/>
    <lineage>
        <taxon>Bacteria</taxon>
        <taxon>Pseudomonadati</taxon>
        <taxon>Rhodothermota</taxon>
        <taxon>Rhodothermia</taxon>
        <taxon>Rhodothermales</taxon>
        <taxon>Rubricoccaceae</taxon>
        <taxon>Rubricoccus</taxon>
    </lineage>
</organism>
<dbReference type="AlphaFoldDB" id="A0A259TWV7"/>
<dbReference type="InterPro" id="IPR012675">
    <property type="entry name" value="Beta-grasp_dom_sf"/>
</dbReference>
<dbReference type="InParanoid" id="A0A259TWV7"/>
<dbReference type="NCBIfam" id="TIGR01683">
    <property type="entry name" value="thiS"/>
    <property type="match status" value="1"/>
</dbReference>